<keyword evidence="1" id="KW-1133">Transmembrane helix</keyword>
<evidence type="ECO:0000259" key="2">
    <source>
        <dbReference type="Pfam" id="PF13400"/>
    </source>
</evidence>
<dbReference type="AlphaFoldDB" id="A0A8J7UIX8"/>
<evidence type="ECO:0000313" key="4">
    <source>
        <dbReference type="Proteomes" id="UP000666240"/>
    </source>
</evidence>
<proteinExistence type="predicted"/>
<reference evidence="3" key="1">
    <citation type="submission" date="2021-03" db="EMBL/GenBank/DDBJ databases">
        <title>Genome sequencing and assembly of Tianweitania sediminis.</title>
        <authorList>
            <person name="Chhetri G."/>
        </authorList>
    </citation>
    <scope>NUCLEOTIDE SEQUENCE</scope>
    <source>
        <strain evidence="3">Z8</strain>
    </source>
</reference>
<protein>
    <submittedName>
        <fullName evidence="3">Pilus assembly protein</fullName>
    </submittedName>
</protein>
<name>A0A8J7UIX8_9HYPH</name>
<feature type="transmembrane region" description="Helical" evidence="1">
    <location>
        <begin position="21"/>
        <end position="42"/>
    </location>
</feature>
<organism evidence="3 4">
    <name type="scientific">Tianweitania sediminis</name>
    <dbReference type="NCBI Taxonomy" id="1502156"/>
    <lineage>
        <taxon>Bacteria</taxon>
        <taxon>Pseudomonadati</taxon>
        <taxon>Pseudomonadota</taxon>
        <taxon>Alphaproteobacteria</taxon>
        <taxon>Hyphomicrobiales</taxon>
        <taxon>Phyllobacteriaceae</taxon>
        <taxon>Tianweitania</taxon>
    </lineage>
</organism>
<gene>
    <name evidence="3" type="ORF">J5Y06_12120</name>
</gene>
<accession>A0A8J7UIX8</accession>
<keyword evidence="1" id="KW-0472">Membrane</keyword>
<dbReference type="InterPro" id="IPR028087">
    <property type="entry name" value="Tad_N"/>
</dbReference>
<comment type="caution">
    <text evidence="3">The sequence shown here is derived from an EMBL/GenBank/DDBJ whole genome shotgun (WGS) entry which is preliminary data.</text>
</comment>
<evidence type="ECO:0000313" key="3">
    <source>
        <dbReference type="EMBL" id="MBP0439398.1"/>
    </source>
</evidence>
<dbReference type="Proteomes" id="UP000666240">
    <property type="component" value="Unassembled WGS sequence"/>
</dbReference>
<evidence type="ECO:0000256" key="1">
    <source>
        <dbReference type="SAM" id="Phobius"/>
    </source>
</evidence>
<dbReference type="RefSeq" id="WP_209335406.1">
    <property type="nucleotide sequence ID" value="NZ_JAGIYY010000003.1"/>
</dbReference>
<sequence length="655" mass="65497">MTKPTHSFPRILTRFAHARNGNILITTALALPILIGMVALSVEYGGGLMKRVENQRVADLAAFAGATAYGAKSTEAAMLNAANNVARLNGLDPAAMTVTLVDSPRSAGTKAVDVDVATQQNLYFARVLGDFEQLQVKAGAVAEVGVTPSQPGCVYALSSSETGITMSGGTSLNASGCAVSSNTTMTVPCGTKIVTTGANYNTTVPNQPCNGIEKTGGGAAPVVKQATTDPLAGHTGIADAVARLTTVRSMTGPSAPITPTGFDIRFAYDTSQTETQAIAAGCTAARLSNNSWRLTCPTNKTTHSFRKITLGGGIHVDFNSSGPASTTYTFSDVVTNAGNSLTFGPGTFKLAKGLVTEGGSTTTFGAGTFLIGQSDSDCNGSGRYSICNTSTLTIGGPSTFELSAGVYNSGGATLTMGSGVLNSYKFGPSSTGNAVLLGGGSHVRMADATGVSSLFQVVGDFVSDGGSCFTIPAAAHHDIKGALRAAGGTTFGSGVYTVRDFLAFGANGGGSVWCNGANVAGTGVDVNFILGGDRASTQGTCNGYAFCVGSGFSGISLAAPKIGPLGKVLVVGPQLPANIKGATFAEGGSAGVLAGAFYFPFGPVTMSGGASAGGANNYCLQLIGSRITLGGGTTAVSECIAAGGGSAAKKVVLVQ</sequence>
<keyword evidence="4" id="KW-1185">Reference proteome</keyword>
<dbReference type="EMBL" id="JAGIYY010000003">
    <property type="protein sequence ID" value="MBP0439398.1"/>
    <property type="molecule type" value="Genomic_DNA"/>
</dbReference>
<dbReference type="Pfam" id="PF13400">
    <property type="entry name" value="Tad"/>
    <property type="match status" value="1"/>
</dbReference>
<feature type="domain" description="Putative Flp pilus-assembly TadG-like N-terminal" evidence="2">
    <location>
        <begin position="21"/>
        <end position="68"/>
    </location>
</feature>
<keyword evidence="1" id="KW-0812">Transmembrane</keyword>